<gene>
    <name evidence="2" type="ORF">GCM10025867_04180</name>
</gene>
<evidence type="ECO:0008006" key="4">
    <source>
        <dbReference type="Google" id="ProtNLM"/>
    </source>
</evidence>
<proteinExistence type="predicted"/>
<feature type="transmembrane region" description="Helical" evidence="1">
    <location>
        <begin position="52"/>
        <end position="72"/>
    </location>
</feature>
<dbReference type="EMBL" id="AP027732">
    <property type="protein sequence ID" value="BDZ48177.1"/>
    <property type="molecule type" value="Genomic_DNA"/>
</dbReference>
<evidence type="ECO:0000313" key="3">
    <source>
        <dbReference type="Proteomes" id="UP001321486"/>
    </source>
</evidence>
<keyword evidence="1" id="KW-0812">Transmembrane</keyword>
<keyword evidence="3" id="KW-1185">Reference proteome</keyword>
<feature type="transmembrane region" description="Helical" evidence="1">
    <location>
        <begin position="79"/>
        <end position="99"/>
    </location>
</feature>
<feature type="transmembrane region" description="Helical" evidence="1">
    <location>
        <begin position="218"/>
        <end position="239"/>
    </location>
</feature>
<evidence type="ECO:0000256" key="1">
    <source>
        <dbReference type="SAM" id="Phobius"/>
    </source>
</evidence>
<feature type="transmembrane region" description="Helical" evidence="1">
    <location>
        <begin position="245"/>
        <end position="267"/>
    </location>
</feature>
<dbReference type="Proteomes" id="UP001321486">
    <property type="component" value="Chromosome"/>
</dbReference>
<reference evidence="3" key="1">
    <citation type="journal article" date="2019" name="Int. J. Syst. Evol. Microbiol.">
        <title>The Global Catalogue of Microorganisms (GCM) 10K type strain sequencing project: providing services to taxonomists for standard genome sequencing and annotation.</title>
        <authorList>
            <consortium name="The Broad Institute Genomics Platform"/>
            <consortium name="The Broad Institute Genome Sequencing Center for Infectious Disease"/>
            <person name="Wu L."/>
            <person name="Ma J."/>
        </authorList>
    </citation>
    <scope>NUCLEOTIDE SEQUENCE [LARGE SCALE GENOMIC DNA]</scope>
    <source>
        <strain evidence="3">NBRC 108728</strain>
    </source>
</reference>
<feature type="transmembrane region" description="Helical" evidence="1">
    <location>
        <begin position="25"/>
        <end position="46"/>
    </location>
</feature>
<sequence length="314" mass="31176">MGVVGPQRVAKSPRGRLGIYRRAQACKLIATAVLAPAAALLTAALVQTETASAALLAGATVLTALSPAWFFVGTHRPGLTLACDTIPRVGLSVAAAAAIALGGGLAFYGAALVAAAAIGVILAGRLGGLPVMPRRRDFTRAPSTIREHSALVAGRAVSTVYTSLPSAFLGVVAPAGVAAYTALDRPLRMGFGILGAVPARLQSFVGVADEAVARRRSIVAIGVNAAVGIAAATIFVLVMPLVVPVLFSGAVDVDFTLVALGAALLVVMSTSRGLGLSLVAAGAAPSISVAIVAAASTAVVTLPSSARPAVPPEQ</sequence>
<dbReference type="RefSeq" id="WP_286345199.1">
    <property type="nucleotide sequence ID" value="NZ_AP027732.1"/>
</dbReference>
<protein>
    <recommendedName>
        <fullName evidence="4">Polysaccharide biosynthesis protein</fullName>
    </recommendedName>
</protein>
<name>A0ABN6XT42_9MICO</name>
<keyword evidence="1" id="KW-1133">Transmembrane helix</keyword>
<keyword evidence="1" id="KW-0472">Membrane</keyword>
<evidence type="ECO:0000313" key="2">
    <source>
        <dbReference type="EMBL" id="BDZ48177.1"/>
    </source>
</evidence>
<feature type="transmembrane region" description="Helical" evidence="1">
    <location>
        <begin position="105"/>
        <end position="126"/>
    </location>
</feature>
<accession>A0ABN6XT42</accession>
<feature type="transmembrane region" description="Helical" evidence="1">
    <location>
        <begin position="274"/>
        <end position="302"/>
    </location>
</feature>
<organism evidence="2 3">
    <name type="scientific">Frondihabitans sucicola</name>
    <dbReference type="NCBI Taxonomy" id="1268041"/>
    <lineage>
        <taxon>Bacteria</taxon>
        <taxon>Bacillati</taxon>
        <taxon>Actinomycetota</taxon>
        <taxon>Actinomycetes</taxon>
        <taxon>Micrococcales</taxon>
        <taxon>Microbacteriaceae</taxon>
        <taxon>Frondihabitans</taxon>
    </lineage>
</organism>